<dbReference type="EC" id="2.7.13.3" evidence="3"/>
<organism evidence="14 15">
    <name type="scientific">Streptomyces spongiae</name>
    <dbReference type="NCBI Taxonomy" id="565072"/>
    <lineage>
        <taxon>Bacteria</taxon>
        <taxon>Bacillati</taxon>
        <taxon>Actinomycetota</taxon>
        <taxon>Actinomycetes</taxon>
        <taxon>Kitasatosporales</taxon>
        <taxon>Streptomycetaceae</taxon>
        <taxon>Streptomyces</taxon>
    </lineage>
</organism>
<dbReference type="CDD" id="cd16922">
    <property type="entry name" value="HATPase_EvgS-ArcB-TorS-like"/>
    <property type="match status" value="1"/>
</dbReference>
<feature type="transmembrane region" description="Helical" evidence="11">
    <location>
        <begin position="310"/>
        <end position="330"/>
    </location>
</feature>
<dbReference type="InterPro" id="IPR036890">
    <property type="entry name" value="HATPase_C_sf"/>
</dbReference>
<dbReference type="InterPro" id="IPR005467">
    <property type="entry name" value="His_kinase_dom"/>
</dbReference>
<dbReference type="PROSITE" id="PS50885">
    <property type="entry name" value="HAMP"/>
    <property type="match status" value="1"/>
</dbReference>
<proteinExistence type="predicted"/>
<dbReference type="PRINTS" id="PR00344">
    <property type="entry name" value="BCTRLSENSOR"/>
</dbReference>
<reference evidence="14 15" key="1">
    <citation type="submission" date="2019-07" db="EMBL/GenBank/DDBJ databases">
        <title>New species of Amycolatopsis and Streptomyces.</title>
        <authorList>
            <person name="Duangmal K."/>
            <person name="Teo W.F.A."/>
            <person name="Lipun K."/>
        </authorList>
    </citation>
    <scope>NUCLEOTIDE SEQUENCE [LARGE SCALE GENOMIC DNA]</scope>
    <source>
        <strain evidence="14 15">NBRC 106415</strain>
    </source>
</reference>
<dbReference type="SMART" id="SM00388">
    <property type="entry name" value="HisKA"/>
    <property type="match status" value="1"/>
</dbReference>
<comment type="subcellular location">
    <subcellularLocation>
        <location evidence="2">Cell membrane</location>
    </subcellularLocation>
</comment>
<dbReference type="Gene3D" id="1.10.287.130">
    <property type="match status" value="1"/>
</dbReference>
<dbReference type="PANTHER" id="PTHR43547">
    <property type="entry name" value="TWO-COMPONENT HISTIDINE KINASE"/>
    <property type="match status" value="1"/>
</dbReference>
<evidence type="ECO:0000256" key="4">
    <source>
        <dbReference type="ARBA" id="ARBA00022553"/>
    </source>
</evidence>
<feature type="domain" description="HAMP" evidence="13">
    <location>
        <begin position="330"/>
        <end position="380"/>
    </location>
</feature>
<keyword evidence="8 11" id="KW-1133">Transmembrane helix</keyword>
<keyword evidence="15" id="KW-1185">Reference proteome</keyword>
<comment type="caution">
    <text evidence="14">The sequence shown here is derived from an EMBL/GenBank/DDBJ whole genome shotgun (WGS) entry which is preliminary data.</text>
</comment>
<dbReference type="SUPFAM" id="SSF55874">
    <property type="entry name" value="ATPase domain of HSP90 chaperone/DNA topoisomerase II/histidine kinase"/>
    <property type="match status" value="1"/>
</dbReference>
<evidence type="ECO:0000256" key="3">
    <source>
        <dbReference type="ARBA" id="ARBA00012438"/>
    </source>
</evidence>
<evidence type="ECO:0000256" key="9">
    <source>
        <dbReference type="ARBA" id="ARBA00023012"/>
    </source>
</evidence>
<keyword evidence="4" id="KW-0597">Phosphoprotein</keyword>
<dbReference type="SUPFAM" id="SSF47384">
    <property type="entry name" value="Homodimeric domain of signal transducing histidine kinase"/>
    <property type="match status" value="1"/>
</dbReference>
<evidence type="ECO:0000256" key="11">
    <source>
        <dbReference type="SAM" id="Phobius"/>
    </source>
</evidence>
<evidence type="ECO:0000256" key="1">
    <source>
        <dbReference type="ARBA" id="ARBA00000085"/>
    </source>
</evidence>
<dbReference type="CDD" id="cd06225">
    <property type="entry name" value="HAMP"/>
    <property type="match status" value="1"/>
</dbReference>
<dbReference type="InterPro" id="IPR036097">
    <property type="entry name" value="HisK_dim/P_sf"/>
</dbReference>
<gene>
    <name evidence="14" type="ORF">FNH08_29120</name>
</gene>
<dbReference type="InterPro" id="IPR003594">
    <property type="entry name" value="HATPase_dom"/>
</dbReference>
<dbReference type="InterPro" id="IPR003661">
    <property type="entry name" value="HisK_dim/P_dom"/>
</dbReference>
<name>A0A5N8XR19_9ACTN</name>
<dbReference type="GO" id="GO:0000155">
    <property type="term" value="F:phosphorelay sensor kinase activity"/>
    <property type="evidence" value="ECO:0007669"/>
    <property type="project" value="InterPro"/>
</dbReference>
<dbReference type="Proteomes" id="UP000400924">
    <property type="component" value="Unassembled WGS sequence"/>
</dbReference>
<evidence type="ECO:0000256" key="8">
    <source>
        <dbReference type="ARBA" id="ARBA00022989"/>
    </source>
</evidence>
<dbReference type="Pfam" id="PF00512">
    <property type="entry name" value="HisKA"/>
    <property type="match status" value="1"/>
</dbReference>
<feature type="region of interest" description="Disordered" evidence="10">
    <location>
        <begin position="580"/>
        <end position="609"/>
    </location>
</feature>
<evidence type="ECO:0000256" key="10">
    <source>
        <dbReference type="SAM" id="MobiDB-lite"/>
    </source>
</evidence>
<evidence type="ECO:0000256" key="2">
    <source>
        <dbReference type="ARBA" id="ARBA00004236"/>
    </source>
</evidence>
<dbReference type="PROSITE" id="PS50109">
    <property type="entry name" value="HIS_KIN"/>
    <property type="match status" value="1"/>
</dbReference>
<sequence length="609" mass="65127">MTGPDGGTPVSRIPWRRSLLVRLLLTSVAIAVLSVSATAWLAVQLTTRAIQEERGQVLSDDSDILRRLSGYAAAHAEWDGVTSTVRTLSRTLDRRIALTTAGGRLIADSAAPGTALPARASATVDPLRTDTYTEPGAQLAGIDPRAVGPFRLSRAEAEQVSKVAQRRVACLTKFGNGGRTRQMPSGRTVAVADDGSEPVLSRCADAADNAVTPTERKGLAALAKLLVGCLPGDWKLLATQDPSLRELFADDVVPGMSDRTIGNQQVQNCIDSARRTQLDPYVAPPAALYLGARDQQRSGFDLSPANKSKIIGVSGLVLAVTIALTALVAVRLVRPLRALTAAARQPPEHHARVAVTTKDETGFLAAAFNDLTARRERMEAQRKAMVSDIAHELRTPLTNIRGWLEVTRDGLLDPDPGLIASLHDEALQLQHIIDDLRDLAAGDAGTLRLHREPLAADELIGQVAAAHRSRAEAADIHLRADADPGLWLDADPVRMRQVLGNLVSNALRHTPAQGTVTLSARQTAEEAVLTVRDTGDGIAPEDLPHVFERFWRAEKSRSRRTGGSGLGLSIVRQFVESHDGTVTADSTPGSGAVFTVRLPRVPGPEEPQP</sequence>
<dbReference type="InterPro" id="IPR003660">
    <property type="entry name" value="HAMP_dom"/>
</dbReference>
<accession>A0A5N8XR19</accession>
<evidence type="ECO:0000256" key="6">
    <source>
        <dbReference type="ARBA" id="ARBA00022692"/>
    </source>
</evidence>
<keyword evidence="5" id="KW-0808">Transferase</keyword>
<evidence type="ECO:0000256" key="7">
    <source>
        <dbReference type="ARBA" id="ARBA00022777"/>
    </source>
</evidence>
<evidence type="ECO:0000313" key="14">
    <source>
        <dbReference type="EMBL" id="MPY61055.1"/>
    </source>
</evidence>
<feature type="transmembrane region" description="Helical" evidence="11">
    <location>
        <begin position="19"/>
        <end position="43"/>
    </location>
</feature>
<evidence type="ECO:0000259" key="13">
    <source>
        <dbReference type="PROSITE" id="PS50885"/>
    </source>
</evidence>
<dbReference type="EMBL" id="VJZC01000266">
    <property type="protein sequence ID" value="MPY61055.1"/>
    <property type="molecule type" value="Genomic_DNA"/>
</dbReference>
<comment type="catalytic activity">
    <reaction evidence="1">
        <text>ATP + protein L-histidine = ADP + protein N-phospho-L-histidine.</text>
        <dbReference type="EC" id="2.7.13.3"/>
    </reaction>
</comment>
<dbReference type="Gene3D" id="6.10.340.10">
    <property type="match status" value="1"/>
</dbReference>
<keyword evidence="7 14" id="KW-0418">Kinase</keyword>
<dbReference type="SMART" id="SM00387">
    <property type="entry name" value="HATPase_c"/>
    <property type="match status" value="1"/>
</dbReference>
<evidence type="ECO:0000313" key="15">
    <source>
        <dbReference type="Proteomes" id="UP000400924"/>
    </source>
</evidence>
<dbReference type="InterPro" id="IPR004358">
    <property type="entry name" value="Sig_transdc_His_kin-like_C"/>
</dbReference>
<dbReference type="Pfam" id="PF02518">
    <property type="entry name" value="HATPase_c"/>
    <property type="match status" value="1"/>
</dbReference>
<dbReference type="PANTHER" id="PTHR43547:SF2">
    <property type="entry name" value="HYBRID SIGNAL TRANSDUCTION HISTIDINE KINASE C"/>
    <property type="match status" value="1"/>
</dbReference>
<keyword evidence="6 11" id="KW-0812">Transmembrane</keyword>
<dbReference type="Pfam" id="PF00672">
    <property type="entry name" value="HAMP"/>
    <property type="match status" value="1"/>
</dbReference>
<evidence type="ECO:0000259" key="12">
    <source>
        <dbReference type="PROSITE" id="PS50109"/>
    </source>
</evidence>
<dbReference type="OrthoDB" id="9757990at2"/>
<dbReference type="AlphaFoldDB" id="A0A5N8XR19"/>
<keyword evidence="9" id="KW-0902">Two-component regulatory system</keyword>
<feature type="domain" description="Histidine kinase" evidence="12">
    <location>
        <begin position="388"/>
        <end position="602"/>
    </location>
</feature>
<protein>
    <recommendedName>
        <fullName evidence="3">histidine kinase</fullName>
        <ecNumber evidence="3">2.7.13.3</ecNumber>
    </recommendedName>
</protein>
<dbReference type="Gene3D" id="3.30.565.10">
    <property type="entry name" value="Histidine kinase-like ATPase, C-terminal domain"/>
    <property type="match status" value="1"/>
</dbReference>
<dbReference type="CDD" id="cd00082">
    <property type="entry name" value="HisKA"/>
    <property type="match status" value="1"/>
</dbReference>
<dbReference type="GO" id="GO:0005886">
    <property type="term" value="C:plasma membrane"/>
    <property type="evidence" value="ECO:0007669"/>
    <property type="project" value="UniProtKB-SubCell"/>
</dbReference>
<dbReference type="FunFam" id="3.30.565.10:FF:000006">
    <property type="entry name" value="Sensor histidine kinase WalK"/>
    <property type="match status" value="1"/>
</dbReference>
<keyword evidence="11" id="KW-0472">Membrane</keyword>
<evidence type="ECO:0000256" key="5">
    <source>
        <dbReference type="ARBA" id="ARBA00022679"/>
    </source>
</evidence>